<evidence type="ECO:0000313" key="4">
    <source>
        <dbReference type="Proteomes" id="UP000486602"/>
    </source>
</evidence>
<dbReference type="RefSeq" id="WP_163285005.1">
    <property type="nucleotide sequence ID" value="NZ_JAAGVY010000013.1"/>
</dbReference>
<comment type="caution">
    <text evidence="3">The sequence shown here is derived from an EMBL/GenBank/DDBJ whole genome shotgun (WGS) entry which is preliminary data.</text>
</comment>
<dbReference type="Pfam" id="PF13568">
    <property type="entry name" value="OMP_b-brl_2"/>
    <property type="match status" value="1"/>
</dbReference>
<feature type="domain" description="Outer membrane protein beta-barrel" evidence="2">
    <location>
        <begin position="25"/>
        <end position="206"/>
    </location>
</feature>
<dbReference type="InterPro" id="IPR025665">
    <property type="entry name" value="Beta-barrel_OMP_2"/>
</dbReference>
<keyword evidence="1" id="KW-0732">Signal</keyword>
<accession>A0A7K3WPM9</accession>
<reference evidence="3 4" key="1">
    <citation type="submission" date="2020-02" db="EMBL/GenBank/DDBJ databases">
        <title>Out from the shadows clarifying the taxonomy of the family Cryomorphaceae and related taxa by utilizing the GTDB taxonomic framework.</title>
        <authorList>
            <person name="Bowman J.P."/>
        </authorList>
    </citation>
    <scope>NUCLEOTIDE SEQUENCE [LARGE SCALE GENOMIC DNA]</scope>
    <source>
        <strain evidence="3 4">QSSC 1-22</strain>
    </source>
</reference>
<sequence length="261" mass="29944">MALKVLIRSLLLLFLFAWSAEQILAQSQRESIELTAGIELRGLFPVSFFTMDSVNLLEADNNFNAVYSYTGGIGFGGVIRVKFTELWNLETGIYYTRRNFEYIVRDPSVSFNESTTMSTIGYEIPIKGLVYIQMGKRVFMDVALGVSADFFASDTEVQRLSYNIQTFKNAWVRLGVLGSIGAEYRTEKDGYFYLGATFHQPFGNTFTTQVNYFRDNKGRAYFQNGEIDGTYFSVDFKYLFPPKPPKKDKVNRVIPNWKNMR</sequence>
<feature type="signal peptide" evidence="1">
    <location>
        <begin position="1"/>
        <end position="19"/>
    </location>
</feature>
<proteinExistence type="predicted"/>
<evidence type="ECO:0000313" key="3">
    <source>
        <dbReference type="EMBL" id="NEN23609.1"/>
    </source>
</evidence>
<gene>
    <name evidence="3" type="ORF">G3O08_08855</name>
</gene>
<dbReference type="EMBL" id="JAAGVY010000013">
    <property type="protein sequence ID" value="NEN23609.1"/>
    <property type="molecule type" value="Genomic_DNA"/>
</dbReference>
<evidence type="ECO:0000259" key="2">
    <source>
        <dbReference type="Pfam" id="PF13568"/>
    </source>
</evidence>
<name>A0A7K3WPM9_9FLAO</name>
<dbReference type="AlphaFoldDB" id="A0A7K3WPM9"/>
<protein>
    <submittedName>
        <fullName evidence="3">Outer membrane beta-barrel protein</fullName>
    </submittedName>
</protein>
<organism evidence="3 4">
    <name type="scientific">Cryomorpha ignava</name>
    <dbReference type="NCBI Taxonomy" id="101383"/>
    <lineage>
        <taxon>Bacteria</taxon>
        <taxon>Pseudomonadati</taxon>
        <taxon>Bacteroidota</taxon>
        <taxon>Flavobacteriia</taxon>
        <taxon>Flavobacteriales</taxon>
        <taxon>Cryomorphaceae</taxon>
        <taxon>Cryomorpha</taxon>
    </lineage>
</organism>
<evidence type="ECO:0000256" key="1">
    <source>
        <dbReference type="SAM" id="SignalP"/>
    </source>
</evidence>
<keyword evidence="4" id="KW-1185">Reference proteome</keyword>
<feature type="chain" id="PRO_5029442289" evidence="1">
    <location>
        <begin position="20"/>
        <end position="261"/>
    </location>
</feature>
<dbReference type="Proteomes" id="UP000486602">
    <property type="component" value="Unassembled WGS sequence"/>
</dbReference>